<dbReference type="Pfam" id="PF14501">
    <property type="entry name" value="HATPase_c_5"/>
    <property type="match status" value="1"/>
</dbReference>
<dbReference type="InterPro" id="IPR032834">
    <property type="entry name" value="NatK-like_C"/>
</dbReference>
<dbReference type="PANTHER" id="PTHR40448:SF1">
    <property type="entry name" value="TWO-COMPONENT SENSOR HISTIDINE KINASE"/>
    <property type="match status" value="1"/>
</dbReference>
<dbReference type="InterPro" id="IPR036890">
    <property type="entry name" value="HATPase_C_sf"/>
</dbReference>
<dbReference type="AlphaFoldDB" id="A0A380JS32"/>
<feature type="transmembrane region" description="Helical" evidence="2">
    <location>
        <begin position="6"/>
        <end position="22"/>
    </location>
</feature>
<protein>
    <submittedName>
        <fullName evidence="4">Sensor histidine kinase</fullName>
        <ecNumber evidence="4">2.7.13.3</ecNumber>
    </submittedName>
</protein>
<dbReference type="EMBL" id="UHFF01000002">
    <property type="protein sequence ID" value="SUN47785.1"/>
    <property type="molecule type" value="Genomic_DNA"/>
</dbReference>
<keyword evidence="4" id="KW-0418">Kinase</keyword>
<dbReference type="Proteomes" id="UP000254461">
    <property type="component" value="Unassembled WGS sequence"/>
</dbReference>
<organism evidence="4 5">
    <name type="scientific">Streptococcus equi subsp. equi</name>
    <dbReference type="NCBI Taxonomy" id="148942"/>
    <lineage>
        <taxon>Bacteria</taxon>
        <taxon>Bacillati</taxon>
        <taxon>Bacillota</taxon>
        <taxon>Bacilli</taxon>
        <taxon>Lactobacillales</taxon>
        <taxon>Streptococcaceae</taxon>
        <taxon>Streptococcus</taxon>
    </lineage>
</organism>
<evidence type="ECO:0000256" key="2">
    <source>
        <dbReference type="SAM" id="Phobius"/>
    </source>
</evidence>
<dbReference type="GO" id="GO:0042802">
    <property type="term" value="F:identical protein binding"/>
    <property type="evidence" value="ECO:0007669"/>
    <property type="project" value="TreeGrafter"/>
</dbReference>
<feature type="transmembrane region" description="Helical" evidence="2">
    <location>
        <begin position="34"/>
        <end position="54"/>
    </location>
</feature>
<dbReference type="RefSeq" id="WP_115251232.1">
    <property type="nucleotide sequence ID" value="NZ_UHFF01000002.1"/>
</dbReference>
<dbReference type="Gene3D" id="3.30.565.10">
    <property type="entry name" value="Histidine kinase-like ATPase, C-terminal domain"/>
    <property type="match status" value="1"/>
</dbReference>
<feature type="domain" description="Sensor histidine kinase NatK-like C-terminal" evidence="3">
    <location>
        <begin position="339"/>
        <end position="442"/>
    </location>
</feature>
<keyword evidence="1" id="KW-0175">Coiled coil</keyword>
<proteinExistence type="predicted"/>
<evidence type="ECO:0000313" key="4">
    <source>
        <dbReference type="EMBL" id="SUN47785.1"/>
    </source>
</evidence>
<accession>A0A380JS32</accession>
<feature type="transmembrane region" description="Helical" evidence="2">
    <location>
        <begin position="161"/>
        <end position="180"/>
    </location>
</feature>
<evidence type="ECO:0000259" key="3">
    <source>
        <dbReference type="Pfam" id="PF14501"/>
    </source>
</evidence>
<feature type="coiled-coil region" evidence="1">
    <location>
        <begin position="228"/>
        <end position="255"/>
    </location>
</feature>
<evidence type="ECO:0000256" key="1">
    <source>
        <dbReference type="SAM" id="Coils"/>
    </source>
</evidence>
<feature type="transmembrane region" description="Helical" evidence="2">
    <location>
        <begin position="60"/>
        <end position="77"/>
    </location>
</feature>
<feature type="transmembrane region" description="Helical" evidence="2">
    <location>
        <begin position="84"/>
        <end position="102"/>
    </location>
</feature>
<reference evidence="4 5" key="1">
    <citation type="submission" date="2018-06" db="EMBL/GenBank/DDBJ databases">
        <authorList>
            <consortium name="Pathogen Informatics"/>
            <person name="Doyle S."/>
        </authorList>
    </citation>
    <scope>NUCLEOTIDE SEQUENCE [LARGE SCALE GENOMIC DNA]</scope>
    <source>
        <strain evidence="4 5">NCTC12092</strain>
    </source>
</reference>
<feature type="transmembrane region" description="Helical" evidence="2">
    <location>
        <begin position="122"/>
        <end position="141"/>
    </location>
</feature>
<sequence>MKLILFFLEMTTSIGLSLVLFSKISGRQLTWLEVAFSTFLRIGFAVFFTIANYVADISLLNYWSLPIYMVVISWLLLRPLSKTLLIFYGLFPITLWSLWYRLLGFFILPLFKLDYHLTNDGFWGIFTDIVSTLMVFLFLRWLRYDFRALRINLLSDRDKRILGVTNWSMVSYYFLIQLLAYLEYELAVDTYAYRQCMMLGYWIIFMGTVARLDRSLRDTLQERLTFQRELQLANIESYSRQIEELYREVRGFRHNYSNLIATLKFGIDNDNMSIVRSVYQSVFKDSNKRFRKQKYDVGRLIHVTDTALKSLLAAKFSQALESGISVSLEVPEDISPQGMELIDFLTIVSILCDNAIEAAVEASSSKITISYFTLDNKQLFMIENTTKEEKIDLSFLYDFGVSTKGDNRGVGLYNAMEIINRYPNVMIKTISQHHVFGQTLELRL</sequence>
<keyword evidence="2" id="KW-0472">Membrane</keyword>
<dbReference type="PANTHER" id="PTHR40448">
    <property type="entry name" value="TWO-COMPONENT SENSOR HISTIDINE KINASE"/>
    <property type="match status" value="1"/>
</dbReference>
<keyword evidence="2" id="KW-0812">Transmembrane</keyword>
<feature type="transmembrane region" description="Helical" evidence="2">
    <location>
        <begin position="192"/>
        <end position="212"/>
    </location>
</feature>
<name>A0A380JS32_9STRE</name>
<dbReference type="EC" id="2.7.13.3" evidence="4"/>
<keyword evidence="2" id="KW-1133">Transmembrane helix</keyword>
<keyword evidence="4" id="KW-0808">Transferase</keyword>
<dbReference type="GO" id="GO:0004673">
    <property type="term" value="F:protein histidine kinase activity"/>
    <property type="evidence" value="ECO:0007669"/>
    <property type="project" value="UniProtKB-EC"/>
</dbReference>
<dbReference type="CDD" id="cd16935">
    <property type="entry name" value="HATPase_AgrC-ComD-like"/>
    <property type="match status" value="1"/>
</dbReference>
<dbReference type="SUPFAM" id="SSF55874">
    <property type="entry name" value="ATPase domain of HSP90 chaperone/DNA topoisomerase II/histidine kinase"/>
    <property type="match status" value="1"/>
</dbReference>
<evidence type="ECO:0000313" key="5">
    <source>
        <dbReference type="Proteomes" id="UP000254461"/>
    </source>
</evidence>
<gene>
    <name evidence="4" type="primary">dpiB</name>
    <name evidence="4" type="ORF">NCTC12092_01544</name>
</gene>